<dbReference type="PANTHER" id="PTHR45991">
    <property type="entry name" value="PACHYTENE CHECKPOINT PROTEIN 2"/>
    <property type="match status" value="1"/>
</dbReference>
<organism evidence="4 5">
    <name type="scientific">Acidovorax facilis</name>
    <dbReference type="NCBI Taxonomy" id="12917"/>
    <lineage>
        <taxon>Bacteria</taxon>
        <taxon>Pseudomonadati</taxon>
        <taxon>Pseudomonadota</taxon>
        <taxon>Betaproteobacteria</taxon>
        <taxon>Burkholderiales</taxon>
        <taxon>Comamonadaceae</taxon>
        <taxon>Acidovorax</taxon>
    </lineage>
</organism>
<dbReference type="PRINTS" id="PR00300">
    <property type="entry name" value="CLPPROTEASEA"/>
</dbReference>
<dbReference type="Gene3D" id="3.40.50.300">
    <property type="entry name" value="P-loop containing nucleotide triphosphate hydrolases"/>
    <property type="match status" value="1"/>
</dbReference>
<sequence>MSNHSEAPKGIHRIVKLPEKDLADLWKSIIIDDEIKSRLVAQAIVNFTVRPKVKRTVLPLHGAILLVGPPGTGKTSLARGLANEVATLMSKAGFTLLEVDPHALGSAMMGKTQKAVSELFSQTIAEAAARGPTIVLLDEVETLAVDRSKLSMDANPVDVMRATDAVLVQLDSLAEQFSNILFIATSNFPQAVDAAFTSRCDLVLEVPLPNLDACGQILTECLTELGEIFKGIEKLPRESGFKHLVSDTVGLDGRTIRKVVANALASRKEVAVAPAKLTLADVQSAIALAKATRQKGKQ</sequence>
<dbReference type="PANTHER" id="PTHR45991:SF1">
    <property type="entry name" value="PACHYTENE CHECKPOINT PROTEIN 2 HOMOLOG"/>
    <property type="match status" value="1"/>
</dbReference>
<keyword evidence="2" id="KW-0067">ATP-binding</keyword>
<evidence type="ECO:0000256" key="2">
    <source>
        <dbReference type="ARBA" id="ARBA00022840"/>
    </source>
</evidence>
<protein>
    <submittedName>
        <fullName evidence="4">AAA family ATPase</fullName>
    </submittedName>
</protein>
<dbReference type="SMART" id="SM00382">
    <property type="entry name" value="AAA"/>
    <property type="match status" value="1"/>
</dbReference>
<keyword evidence="1" id="KW-0547">Nucleotide-binding</keyword>
<accession>A0ABV8D6I6</accession>
<evidence type="ECO:0000313" key="5">
    <source>
        <dbReference type="Proteomes" id="UP001595693"/>
    </source>
</evidence>
<keyword evidence="5" id="KW-1185">Reference proteome</keyword>
<feature type="domain" description="AAA+ ATPase" evidence="3">
    <location>
        <begin position="60"/>
        <end position="208"/>
    </location>
</feature>
<dbReference type="InterPro" id="IPR001270">
    <property type="entry name" value="ClpA/B"/>
</dbReference>
<evidence type="ECO:0000256" key="1">
    <source>
        <dbReference type="ARBA" id="ARBA00022741"/>
    </source>
</evidence>
<dbReference type="InterPro" id="IPR027417">
    <property type="entry name" value="P-loop_NTPase"/>
</dbReference>
<comment type="caution">
    <text evidence="4">The sequence shown here is derived from an EMBL/GenBank/DDBJ whole genome shotgun (WGS) entry which is preliminary data.</text>
</comment>
<dbReference type="Proteomes" id="UP001595693">
    <property type="component" value="Unassembled WGS sequence"/>
</dbReference>
<dbReference type="RefSeq" id="WP_055401085.1">
    <property type="nucleotide sequence ID" value="NZ_JAMXAX010000111.1"/>
</dbReference>
<dbReference type="SUPFAM" id="SSF52540">
    <property type="entry name" value="P-loop containing nucleoside triphosphate hydrolases"/>
    <property type="match status" value="1"/>
</dbReference>
<name>A0ABV8D6I6_9BURK</name>
<evidence type="ECO:0000313" key="4">
    <source>
        <dbReference type="EMBL" id="MFC3934144.1"/>
    </source>
</evidence>
<dbReference type="EMBL" id="JBHSAJ010000012">
    <property type="protein sequence ID" value="MFC3934144.1"/>
    <property type="molecule type" value="Genomic_DNA"/>
</dbReference>
<dbReference type="InterPro" id="IPR003593">
    <property type="entry name" value="AAA+_ATPase"/>
</dbReference>
<dbReference type="Pfam" id="PF00004">
    <property type="entry name" value="AAA"/>
    <property type="match status" value="1"/>
</dbReference>
<gene>
    <name evidence="4" type="ORF">ACFOW3_05850</name>
</gene>
<dbReference type="InterPro" id="IPR044539">
    <property type="entry name" value="Pch2-like"/>
</dbReference>
<proteinExistence type="predicted"/>
<reference evidence="5" key="1">
    <citation type="journal article" date="2019" name="Int. J. Syst. Evol. Microbiol.">
        <title>The Global Catalogue of Microorganisms (GCM) 10K type strain sequencing project: providing services to taxonomists for standard genome sequencing and annotation.</title>
        <authorList>
            <consortium name="The Broad Institute Genomics Platform"/>
            <consortium name="The Broad Institute Genome Sequencing Center for Infectious Disease"/>
            <person name="Wu L."/>
            <person name="Ma J."/>
        </authorList>
    </citation>
    <scope>NUCLEOTIDE SEQUENCE [LARGE SCALE GENOMIC DNA]</scope>
    <source>
        <strain evidence="5">CCUG 2113</strain>
    </source>
</reference>
<dbReference type="InterPro" id="IPR003959">
    <property type="entry name" value="ATPase_AAA_core"/>
</dbReference>
<evidence type="ECO:0000259" key="3">
    <source>
        <dbReference type="SMART" id="SM00382"/>
    </source>
</evidence>